<evidence type="ECO:0000256" key="11">
    <source>
        <dbReference type="SAM" id="Phobius"/>
    </source>
</evidence>
<evidence type="ECO:0000256" key="3">
    <source>
        <dbReference type="ARBA" id="ARBA00017467"/>
    </source>
</evidence>
<dbReference type="Pfam" id="PF08660">
    <property type="entry name" value="Alg14"/>
    <property type="match status" value="1"/>
</dbReference>
<dbReference type="GO" id="GO:0006488">
    <property type="term" value="P:dolichol-linked oligosaccharide biosynthetic process"/>
    <property type="evidence" value="ECO:0007669"/>
    <property type="project" value="InterPro"/>
</dbReference>
<dbReference type="OrthoDB" id="17098at2759"/>
<evidence type="ECO:0000256" key="2">
    <source>
        <dbReference type="ARBA" id="ARBA00009731"/>
    </source>
</evidence>
<gene>
    <name evidence="13" type="primary">LOC116300668</name>
</gene>
<keyword evidence="6 11" id="KW-1133">Transmembrane helix</keyword>
<evidence type="ECO:0000256" key="5">
    <source>
        <dbReference type="ARBA" id="ARBA00022824"/>
    </source>
</evidence>
<dbReference type="KEGG" id="aten:116300668"/>
<dbReference type="AlphaFoldDB" id="A0A6P8IFC7"/>
<dbReference type="Gene3D" id="3.40.50.2000">
    <property type="entry name" value="Glycogen Phosphorylase B"/>
    <property type="match status" value="1"/>
</dbReference>
<comment type="subunit">
    <text evidence="8">Forms with ALG13 the active heterodimeric UDP-N-acetylglucosamine transferase complex.</text>
</comment>
<dbReference type="PANTHER" id="PTHR12154">
    <property type="entry name" value="GLYCOSYL TRANSFERASE-RELATED"/>
    <property type="match status" value="1"/>
</dbReference>
<dbReference type="InParanoid" id="A0A6P8IFC7"/>
<evidence type="ECO:0000256" key="7">
    <source>
        <dbReference type="ARBA" id="ARBA00023136"/>
    </source>
</evidence>
<keyword evidence="4 11" id="KW-0812">Transmembrane</keyword>
<evidence type="ECO:0000313" key="12">
    <source>
        <dbReference type="Proteomes" id="UP000515163"/>
    </source>
</evidence>
<evidence type="ECO:0000256" key="10">
    <source>
        <dbReference type="ARBA" id="ARBA00075041"/>
    </source>
</evidence>
<keyword evidence="5" id="KW-0256">Endoplasmic reticulum</keyword>
<reference evidence="13" key="1">
    <citation type="submission" date="2025-08" db="UniProtKB">
        <authorList>
            <consortium name="RefSeq"/>
        </authorList>
    </citation>
    <scope>IDENTIFICATION</scope>
    <source>
        <tissue evidence="13">Tentacle</tissue>
    </source>
</reference>
<dbReference type="RefSeq" id="XP_031565439.1">
    <property type="nucleotide sequence ID" value="XM_031709579.1"/>
</dbReference>
<dbReference type="InterPro" id="IPR013969">
    <property type="entry name" value="Oligosacch_biosynth_Alg14"/>
</dbReference>
<dbReference type="GO" id="GO:0043541">
    <property type="term" value="C:UDP-N-acetylglucosamine transferase complex"/>
    <property type="evidence" value="ECO:0007669"/>
    <property type="project" value="TreeGrafter"/>
</dbReference>
<feature type="transmembrane region" description="Helical" evidence="11">
    <location>
        <begin position="6"/>
        <end position="26"/>
    </location>
</feature>
<keyword evidence="12" id="KW-1185">Reference proteome</keyword>
<keyword evidence="13" id="KW-0808">Transferase</keyword>
<dbReference type="NCBIfam" id="NF041549">
    <property type="entry name" value="PssD"/>
    <property type="match status" value="1"/>
</dbReference>
<name>A0A6P8IFC7_ACTTE</name>
<accession>A0A6P8IFC7</accession>
<feature type="transmembrane region" description="Helical" evidence="11">
    <location>
        <begin position="119"/>
        <end position="138"/>
    </location>
</feature>
<dbReference type="Proteomes" id="UP000515163">
    <property type="component" value="Unplaced"/>
</dbReference>
<evidence type="ECO:0000256" key="4">
    <source>
        <dbReference type="ARBA" id="ARBA00022692"/>
    </source>
</evidence>
<evidence type="ECO:0000256" key="9">
    <source>
        <dbReference type="ARBA" id="ARBA00067533"/>
    </source>
</evidence>
<evidence type="ECO:0000256" key="8">
    <source>
        <dbReference type="ARBA" id="ARBA00063014"/>
    </source>
</evidence>
<dbReference type="FunFam" id="3.40.50.2000:FF:000098">
    <property type="entry name" value="UDP-N-acetylglucosamine transferase subunit ALG14 homolog"/>
    <property type="match status" value="1"/>
</dbReference>
<sequence length="220" mass="25408">MVFFEVFLGIFVVLLLSVVARLWWVLGRRRRDVRKRESPVKTLIIAGSGGHTTEIIRLVSGLSSMYSPRIYVIADTDKMSGNKIEEFEKERQLENMDEKMTRGYEIKTIPRSREVLQSWLTSFITTLYATVFCFPLVFKSRPELVICNGPGTCIPVCFAAIVMKIIGLQDVMIVYVESMCRVETLSFSGQILYHFADHFFVQWQKLQEKYPKAVYLGRLV</sequence>
<comment type="subcellular location">
    <subcellularLocation>
        <location evidence="1">Endoplasmic reticulum membrane</location>
        <topology evidence="1">Single-pass membrane protein</topology>
    </subcellularLocation>
</comment>
<dbReference type="PANTHER" id="PTHR12154:SF4">
    <property type="entry name" value="UDP-N-ACETYLGLUCOSAMINE TRANSFERASE SUBUNIT ALG14 HOMOLOG"/>
    <property type="match status" value="1"/>
</dbReference>
<evidence type="ECO:0000256" key="6">
    <source>
        <dbReference type="ARBA" id="ARBA00022989"/>
    </source>
</evidence>
<keyword evidence="7 11" id="KW-0472">Membrane</keyword>
<dbReference type="FunCoup" id="A0A6P8IFC7">
    <property type="interactions" value="551"/>
</dbReference>
<comment type="similarity">
    <text evidence="2">Belongs to the ALG14 family.</text>
</comment>
<evidence type="ECO:0000313" key="13">
    <source>
        <dbReference type="RefSeq" id="XP_031565439.1"/>
    </source>
</evidence>
<organism evidence="12 13">
    <name type="scientific">Actinia tenebrosa</name>
    <name type="common">Australian red waratah sea anemone</name>
    <dbReference type="NCBI Taxonomy" id="6105"/>
    <lineage>
        <taxon>Eukaryota</taxon>
        <taxon>Metazoa</taxon>
        <taxon>Cnidaria</taxon>
        <taxon>Anthozoa</taxon>
        <taxon>Hexacorallia</taxon>
        <taxon>Actiniaria</taxon>
        <taxon>Actiniidae</taxon>
        <taxon>Actinia</taxon>
    </lineage>
</organism>
<evidence type="ECO:0000256" key="1">
    <source>
        <dbReference type="ARBA" id="ARBA00004389"/>
    </source>
</evidence>
<protein>
    <recommendedName>
        <fullName evidence="3">UDP-N-acetylglucosamine transferase subunit ALG14</fullName>
    </recommendedName>
    <alternativeName>
        <fullName evidence="10">Asparagine-linked glycosylation 14 homolog</fullName>
    </alternativeName>
    <alternativeName>
        <fullName evidence="9">UDP-N-acetylglucosamine transferase subunit alg14</fullName>
    </alternativeName>
</protein>
<proteinExistence type="inferred from homology"/>
<dbReference type="GO" id="GO:0004577">
    <property type="term" value="F:N-acetylglucosaminyldiphosphodolichol N-acetylglucosaminyltransferase activity"/>
    <property type="evidence" value="ECO:0007669"/>
    <property type="project" value="TreeGrafter"/>
</dbReference>
<dbReference type="GeneID" id="116300668"/>